<evidence type="ECO:0000313" key="1">
    <source>
        <dbReference type="EMBL" id="OUQ08452.1"/>
    </source>
</evidence>
<dbReference type="Pfam" id="PF21983">
    <property type="entry name" value="NikA-like"/>
    <property type="match status" value="1"/>
</dbReference>
<organism evidence="1 2">
    <name type="scientific">Enterococcus cecorum</name>
    <dbReference type="NCBI Taxonomy" id="44008"/>
    <lineage>
        <taxon>Bacteria</taxon>
        <taxon>Bacillati</taxon>
        <taxon>Bacillota</taxon>
        <taxon>Bacilli</taxon>
        <taxon>Lactobacillales</taxon>
        <taxon>Enterococcaceae</taxon>
        <taxon>Enterococcus</taxon>
    </lineage>
</organism>
<dbReference type="AlphaFoldDB" id="A0A1Y4QVG7"/>
<dbReference type="InterPro" id="IPR053842">
    <property type="entry name" value="NikA-like"/>
</dbReference>
<evidence type="ECO:0008006" key="3">
    <source>
        <dbReference type="Google" id="ProtNLM"/>
    </source>
</evidence>
<dbReference type="RefSeq" id="WP_087216047.1">
    <property type="nucleotide sequence ID" value="NZ_NFLC01000031.1"/>
</dbReference>
<proteinExistence type="predicted"/>
<accession>A0A1Y4QVG7</accession>
<comment type="caution">
    <text evidence="1">The sequence shown here is derived from an EMBL/GenBank/DDBJ whole genome shotgun (WGS) entry which is preliminary data.</text>
</comment>
<reference evidence="2" key="1">
    <citation type="submission" date="2017-04" db="EMBL/GenBank/DDBJ databases">
        <title>Function of individual gut microbiota members based on whole genome sequencing of pure cultures obtained from chicken caecum.</title>
        <authorList>
            <person name="Medvecky M."/>
            <person name="Cejkova D."/>
            <person name="Polansky O."/>
            <person name="Karasova D."/>
            <person name="Kubasova T."/>
            <person name="Cizek A."/>
            <person name="Rychlik I."/>
        </authorList>
    </citation>
    <scope>NUCLEOTIDE SEQUENCE [LARGE SCALE GENOMIC DNA]</scope>
    <source>
        <strain evidence="2">An144</strain>
    </source>
</reference>
<dbReference type="Proteomes" id="UP000196074">
    <property type="component" value="Unassembled WGS sequence"/>
</dbReference>
<name>A0A1Y4QVG7_9ENTE</name>
<evidence type="ECO:0000313" key="2">
    <source>
        <dbReference type="Proteomes" id="UP000196074"/>
    </source>
</evidence>
<sequence>MAKQTEKNTRRHVKTVRLTDDELDLLELLASESEMTLSEYMRTRILSGKIARPLMNKKDSQEINALLFQSNKELNAIGKNINQIAHCLNILKSRLEKNEAYNSDISQTLHQVNQMFLQHAQLLNRAFKGISVIWKIIAKKGAE</sequence>
<dbReference type="EMBL" id="NFLC01000031">
    <property type="protein sequence ID" value="OUQ08452.1"/>
    <property type="molecule type" value="Genomic_DNA"/>
</dbReference>
<gene>
    <name evidence="1" type="ORF">B5E88_11140</name>
</gene>
<protein>
    <recommendedName>
        <fullName evidence="3">Bacterial mobilisation domain-containing protein</fullName>
    </recommendedName>
</protein>